<dbReference type="EMBL" id="VXLC01000029">
    <property type="protein sequence ID" value="KAA8882017.1"/>
    <property type="molecule type" value="Genomic_DNA"/>
</dbReference>
<dbReference type="PANTHER" id="PTHR30055:SF148">
    <property type="entry name" value="TETR-FAMILY TRANSCRIPTIONAL REGULATOR"/>
    <property type="match status" value="1"/>
</dbReference>
<accession>A0A5N0DY01</accession>
<keyword evidence="1" id="KW-0805">Transcription regulation</keyword>
<comment type="caution">
    <text evidence="6">The sequence shown here is derived from an EMBL/GenBank/DDBJ whole genome shotgun (WGS) entry which is preliminary data.</text>
</comment>
<proteinExistence type="predicted"/>
<feature type="domain" description="HTH tetR-type" evidence="5">
    <location>
        <begin position="15"/>
        <end position="75"/>
    </location>
</feature>
<keyword evidence="3" id="KW-0804">Transcription</keyword>
<dbReference type="GO" id="GO:0000976">
    <property type="term" value="F:transcription cis-regulatory region binding"/>
    <property type="evidence" value="ECO:0007669"/>
    <property type="project" value="TreeGrafter"/>
</dbReference>
<gene>
    <name evidence="6" type="ORF">F3087_38830</name>
</gene>
<keyword evidence="7" id="KW-1185">Reference proteome</keyword>
<evidence type="ECO:0000259" key="5">
    <source>
        <dbReference type="PROSITE" id="PS50977"/>
    </source>
</evidence>
<dbReference type="RefSeq" id="WP_150407158.1">
    <property type="nucleotide sequence ID" value="NZ_VXLC01000029.1"/>
</dbReference>
<evidence type="ECO:0000256" key="4">
    <source>
        <dbReference type="PROSITE-ProRule" id="PRU00335"/>
    </source>
</evidence>
<dbReference type="Pfam" id="PF16859">
    <property type="entry name" value="TetR_C_11"/>
    <property type="match status" value="1"/>
</dbReference>
<dbReference type="InterPro" id="IPR036271">
    <property type="entry name" value="Tet_transcr_reg_TetR-rel_C_sf"/>
</dbReference>
<dbReference type="Pfam" id="PF00440">
    <property type="entry name" value="TetR_N"/>
    <property type="match status" value="1"/>
</dbReference>
<dbReference type="SUPFAM" id="SSF48498">
    <property type="entry name" value="Tetracyclin repressor-like, C-terminal domain"/>
    <property type="match status" value="1"/>
</dbReference>
<dbReference type="GO" id="GO:0003700">
    <property type="term" value="F:DNA-binding transcription factor activity"/>
    <property type="evidence" value="ECO:0007669"/>
    <property type="project" value="TreeGrafter"/>
</dbReference>
<dbReference type="InterPro" id="IPR011075">
    <property type="entry name" value="TetR_C"/>
</dbReference>
<evidence type="ECO:0000313" key="7">
    <source>
        <dbReference type="Proteomes" id="UP000323876"/>
    </source>
</evidence>
<dbReference type="PANTHER" id="PTHR30055">
    <property type="entry name" value="HTH-TYPE TRANSCRIPTIONAL REGULATOR RUTR"/>
    <property type="match status" value="1"/>
</dbReference>
<protein>
    <submittedName>
        <fullName evidence="6">TetR/AcrR family transcriptional regulator</fullName>
    </submittedName>
</protein>
<evidence type="ECO:0000256" key="2">
    <source>
        <dbReference type="ARBA" id="ARBA00023125"/>
    </source>
</evidence>
<keyword evidence="2 4" id="KW-0238">DNA-binding</keyword>
<reference evidence="6 7" key="1">
    <citation type="submission" date="2019-09" db="EMBL/GenBank/DDBJ databases">
        <authorList>
            <person name="Wang X."/>
        </authorList>
    </citation>
    <scope>NUCLEOTIDE SEQUENCE [LARGE SCALE GENOMIC DNA]</scope>
    <source>
        <strain evidence="6 7">CICC 11023</strain>
    </source>
</reference>
<dbReference type="InterPro" id="IPR009057">
    <property type="entry name" value="Homeodomain-like_sf"/>
</dbReference>
<dbReference type="Gene3D" id="1.10.10.60">
    <property type="entry name" value="Homeodomain-like"/>
    <property type="match status" value="1"/>
</dbReference>
<sequence length="205" mass="22640">MHPNEAQSVQRRRGAALEEALLDAAWAVLLEHGYAGFTLEAVAARAGTSRPVLARRWAGRHELLHATMTHASRIRPVTTPRTGTLRGDLISLLRTLNDSRRDLATVMGVQLGGYYQETGTTLADLREISLSGQPSTVLDEILAAAAERGELDPARVTPRLRALPVDLLRHHLFMTMQPMSDADIEDIVDSIFLPLVRPPERDQQD</sequence>
<evidence type="ECO:0000256" key="1">
    <source>
        <dbReference type="ARBA" id="ARBA00023015"/>
    </source>
</evidence>
<dbReference type="Proteomes" id="UP000323876">
    <property type="component" value="Unassembled WGS sequence"/>
</dbReference>
<dbReference type="SUPFAM" id="SSF46689">
    <property type="entry name" value="Homeodomain-like"/>
    <property type="match status" value="1"/>
</dbReference>
<dbReference type="InterPro" id="IPR050109">
    <property type="entry name" value="HTH-type_TetR-like_transc_reg"/>
</dbReference>
<evidence type="ECO:0000313" key="6">
    <source>
        <dbReference type="EMBL" id="KAA8882017.1"/>
    </source>
</evidence>
<name>A0A5N0DY01_9NOCA</name>
<dbReference type="OrthoDB" id="9796019at2"/>
<dbReference type="Gene3D" id="1.10.357.10">
    <property type="entry name" value="Tetracycline Repressor, domain 2"/>
    <property type="match status" value="1"/>
</dbReference>
<dbReference type="AlphaFoldDB" id="A0A5N0DY01"/>
<dbReference type="InterPro" id="IPR001647">
    <property type="entry name" value="HTH_TetR"/>
</dbReference>
<dbReference type="PROSITE" id="PS50977">
    <property type="entry name" value="HTH_TETR_2"/>
    <property type="match status" value="1"/>
</dbReference>
<evidence type="ECO:0000256" key="3">
    <source>
        <dbReference type="ARBA" id="ARBA00023163"/>
    </source>
</evidence>
<feature type="DNA-binding region" description="H-T-H motif" evidence="4">
    <location>
        <begin position="38"/>
        <end position="57"/>
    </location>
</feature>
<organism evidence="6 7">
    <name type="scientific">Nocardia colli</name>
    <dbReference type="NCBI Taxonomy" id="2545717"/>
    <lineage>
        <taxon>Bacteria</taxon>
        <taxon>Bacillati</taxon>
        <taxon>Actinomycetota</taxon>
        <taxon>Actinomycetes</taxon>
        <taxon>Mycobacteriales</taxon>
        <taxon>Nocardiaceae</taxon>
        <taxon>Nocardia</taxon>
    </lineage>
</organism>